<proteinExistence type="predicted"/>
<reference evidence="2 3" key="1">
    <citation type="submission" date="2017-06" db="EMBL/GenBank/DDBJ databases">
        <authorList>
            <person name="Kim H.J."/>
            <person name="Triplett B.A."/>
        </authorList>
    </citation>
    <scope>NUCLEOTIDE SEQUENCE [LARGE SCALE GENOMIC DNA]</scope>
    <source>
        <strain evidence="2 3">CGMCC 4.1858</strain>
    </source>
</reference>
<accession>A0A238ZW60</accession>
<evidence type="ECO:0000256" key="1">
    <source>
        <dbReference type="SAM" id="MobiDB-lite"/>
    </source>
</evidence>
<dbReference type="AlphaFoldDB" id="A0A238ZW60"/>
<name>A0A238ZW60_9ACTN</name>
<evidence type="ECO:0008006" key="4">
    <source>
        <dbReference type="Google" id="ProtNLM"/>
    </source>
</evidence>
<protein>
    <recommendedName>
        <fullName evidence="4">Calcium-binding protein</fullName>
    </recommendedName>
</protein>
<feature type="region of interest" description="Disordered" evidence="1">
    <location>
        <begin position="1"/>
        <end position="20"/>
    </location>
</feature>
<evidence type="ECO:0000313" key="2">
    <source>
        <dbReference type="EMBL" id="SNR87014.1"/>
    </source>
</evidence>
<dbReference type="Gene3D" id="2.60.120.560">
    <property type="entry name" value="Exo-inulinase, domain 1"/>
    <property type="match status" value="1"/>
</dbReference>
<dbReference type="OrthoDB" id="8434516at2"/>
<organism evidence="2 3">
    <name type="scientific">Actinacidiphila glaucinigra</name>
    <dbReference type="NCBI Taxonomy" id="235986"/>
    <lineage>
        <taxon>Bacteria</taxon>
        <taxon>Bacillati</taxon>
        <taxon>Actinomycetota</taxon>
        <taxon>Actinomycetes</taxon>
        <taxon>Kitasatosporales</taxon>
        <taxon>Streptomycetaceae</taxon>
        <taxon>Actinacidiphila</taxon>
    </lineage>
</organism>
<keyword evidence="3" id="KW-1185">Reference proteome</keyword>
<dbReference type="RefSeq" id="WP_089221959.1">
    <property type="nucleotide sequence ID" value="NZ_FZOF01000001.1"/>
</dbReference>
<gene>
    <name evidence="2" type="ORF">SAMN05216252_101574</name>
</gene>
<dbReference type="Proteomes" id="UP000198280">
    <property type="component" value="Unassembled WGS sequence"/>
</dbReference>
<evidence type="ECO:0000313" key="3">
    <source>
        <dbReference type="Proteomes" id="UP000198280"/>
    </source>
</evidence>
<dbReference type="EMBL" id="FZOF01000001">
    <property type="protein sequence ID" value="SNR87014.1"/>
    <property type="molecule type" value="Genomic_DNA"/>
</dbReference>
<sequence length="236" mass="25960">MTTALSPSAPRPLRPPRRRGPRSAGLVLALLLVLGAVVYACQDRASAGPGWTDGTVHGPWLSVYDGYGDNRGDATSLLLTPGAADRPDVTHAGLVVSTEEYGDMAYAARTRTLRQLRTPRPNPWEVPWLVWAYRDPEHFYYLALKPNGWELGKRDPAYPGGQRFLATGPAPFPTGHRYRIEVEQRGGTLTITVDGRFLTAYTDAERPYTRGAVGAYTEDARVEFDDIAVRRLPPVG</sequence>